<accession>A0A4S2MAD5</accession>
<feature type="compositionally biased region" description="Basic and acidic residues" evidence="1">
    <location>
        <begin position="266"/>
        <end position="285"/>
    </location>
</feature>
<feature type="compositionally biased region" description="Pro residues" evidence="1">
    <location>
        <begin position="235"/>
        <end position="262"/>
    </location>
</feature>
<dbReference type="OrthoDB" id="6262380at2759"/>
<dbReference type="AlphaFoldDB" id="A0A4S2MAD5"/>
<keyword evidence="3" id="KW-1185">Reference proteome</keyword>
<feature type="compositionally biased region" description="Basic and acidic residues" evidence="1">
    <location>
        <begin position="174"/>
        <end position="190"/>
    </location>
</feature>
<dbReference type="Proteomes" id="UP000308267">
    <property type="component" value="Unassembled WGS sequence"/>
</dbReference>
<reference evidence="2 3" key="1">
    <citation type="journal article" date="2019" name="BMC Genomics">
        <title>New insights from Opisthorchis felineus genome: update on genomics of the epidemiologically important liver flukes.</title>
        <authorList>
            <person name="Ershov N.I."/>
            <person name="Mordvinov V.A."/>
            <person name="Prokhortchouk E.B."/>
            <person name="Pakharukova M.Y."/>
            <person name="Gunbin K.V."/>
            <person name="Ustyantsev K."/>
            <person name="Genaev M.A."/>
            <person name="Blinov A.G."/>
            <person name="Mazur A."/>
            <person name="Boulygina E."/>
            <person name="Tsygankova S."/>
            <person name="Khrameeva E."/>
            <person name="Chekanov N."/>
            <person name="Fan G."/>
            <person name="Xiao A."/>
            <person name="Zhang H."/>
            <person name="Xu X."/>
            <person name="Yang H."/>
            <person name="Solovyev V."/>
            <person name="Lee S.M."/>
            <person name="Liu X."/>
            <person name="Afonnikov D.A."/>
            <person name="Skryabin K.G."/>
        </authorList>
    </citation>
    <scope>NUCLEOTIDE SEQUENCE [LARGE SCALE GENOMIC DNA]</scope>
    <source>
        <strain evidence="2">AK-0245</strain>
        <tissue evidence="2">Whole organism</tissue>
    </source>
</reference>
<proteinExistence type="predicted"/>
<feature type="compositionally biased region" description="Polar residues" evidence="1">
    <location>
        <begin position="191"/>
        <end position="201"/>
    </location>
</feature>
<comment type="caution">
    <text evidence="2">The sequence shown here is derived from an EMBL/GenBank/DDBJ whole genome shotgun (WGS) entry which is preliminary data.</text>
</comment>
<organism evidence="2 3">
    <name type="scientific">Opisthorchis felineus</name>
    <dbReference type="NCBI Taxonomy" id="147828"/>
    <lineage>
        <taxon>Eukaryota</taxon>
        <taxon>Metazoa</taxon>
        <taxon>Spiralia</taxon>
        <taxon>Lophotrochozoa</taxon>
        <taxon>Platyhelminthes</taxon>
        <taxon>Trematoda</taxon>
        <taxon>Digenea</taxon>
        <taxon>Opisthorchiida</taxon>
        <taxon>Opisthorchiata</taxon>
        <taxon>Opisthorchiidae</taxon>
        <taxon>Opisthorchis</taxon>
    </lineage>
</organism>
<gene>
    <name evidence="2" type="ORF">CRM22_002790</name>
</gene>
<evidence type="ECO:0000313" key="2">
    <source>
        <dbReference type="EMBL" id="TGZ71158.1"/>
    </source>
</evidence>
<feature type="region of interest" description="Disordered" evidence="1">
    <location>
        <begin position="135"/>
        <end position="208"/>
    </location>
</feature>
<sequence length="623" mass="69785">MYNWLVSVTCVLTMGQVKMKLIWSVLGYVLIWLACARPVLVHAQQTENEITHKTVTIDGEVKLEITCIQDKRGFCQDKPQGFEFTDGCRSCQCQPTDAFCATPNCETFADPQTNPEEYCVRIMNQNSDALRQMNEAKTTEPGEQNSQDPESMKTLQNNEKQATAKANHVPISKLTEKEGQTAMKTKETDASNKGTNVSSVSGIGPIEAEPVPQPDMLDIPLHPMHPMEFDTNYLPPHPMEPPGPGHPGPLPDGINNPPPPISGPDGEFHGFMHEHGDRRENDTKKLRPGLNFDDGKGKSFGRHAPPHTLRETEKKPSRKSKPTSDDNLLQKLKALLSNSLLGKGSKTSEKKTTVKPGKFGRGIRHHHKRFFPHRLPGGAPGGPFPHENGQLQPNWPHGPFEDHGPPDWPAFEGDPFAPNEMMGPGPYEGPDFFVEESGYFPEFGAQDYYFDGPEMPPVDPGFFHDFDPLLPEVVPDYAEDPFDMPEYPDYHHPVHVSGVKSKIEKSKLFSRQSTLKESGPYLLAATVLSRPPNSKKRTTRRTIASSSGASYHKSISYLYRQIYRLRRQVKYLKKKLTHCYAVRRNYRNVMQAQLTRPHNAAPMGKTAMLTPLVIGGCIWNNLK</sequence>
<name>A0A4S2MAD5_OPIFE</name>
<evidence type="ECO:0000256" key="1">
    <source>
        <dbReference type="SAM" id="MobiDB-lite"/>
    </source>
</evidence>
<dbReference type="EMBL" id="SJOL01004833">
    <property type="protein sequence ID" value="TGZ71158.1"/>
    <property type="molecule type" value="Genomic_DNA"/>
</dbReference>
<evidence type="ECO:0000313" key="3">
    <source>
        <dbReference type="Proteomes" id="UP000308267"/>
    </source>
</evidence>
<protein>
    <submittedName>
        <fullName evidence="2">Uncharacterized protein</fullName>
    </submittedName>
</protein>
<feature type="compositionally biased region" description="Low complexity" evidence="1">
    <location>
        <begin position="329"/>
        <end position="345"/>
    </location>
</feature>
<feature type="region of interest" description="Disordered" evidence="1">
    <location>
        <begin position="234"/>
        <end position="361"/>
    </location>
</feature>
<feature type="compositionally biased region" description="Polar residues" evidence="1">
    <location>
        <begin position="141"/>
        <end position="161"/>
    </location>
</feature>
<feature type="region of interest" description="Disordered" evidence="1">
    <location>
        <begin position="375"/>
        <end position="398"/>
    </location>
</feature>